<name>A0A016B0U1_BACFG</name>
<sequence length="240" mass="28585">MNFYFKDKGKDEYARVFLNKIWKCYEDIFLDSNNRKEVKDYEDKVQSKHGSLPKIRNYKSLLGMAGRTYSKLRDVYKEEGLFEEQGNLSNELVYEIAGTILEYTDFYFCRGLSTPRLAKDIMDSMIDYLHNGLMVRETGQNDESYVNGLFNRYVGNREIKCYYYFLKMCVKVLHSVCEDCHIDTNKPELQLPDNMRHEIIRNIENYDFPFLRGMSSDDVYTDIQLAFRDKDWKLPEPDKK</sequence>
<dbReference type="PATRIC" id="fig|1339314.3.peg.926"/>
<evidence type="ECO:0000313" key="2">
    <source>
        <dbReference type="Proteomes" id="UP000020938"/>
    </source>
</evidence>
<dbReference type="AlphaFoldDB" id="A0A016B0U1"/>
<accession>A0A016B0U1</accession>
<gene>
    <name evidence="1" type="ORF">M123_0680</name>
</gene>
<dbReference type="Proteomes" id="UP000020938">
    <property type="component" value="Unassembled WGS sequence"/>
</dbReference>
<dbReference type="RefSeq" id="WP_032597692.1">
    <property type="nucleotide sequence ID" value="NZ_JGDS01000034.1"/>
</dbReference>
<comment type="caution">
    <text evidence="1">The sequence shown here is derived from an EMBL/GenBank/DDBJ whole genome shotgun (WGS) entry which is preliminary data.</text>
</comment>
<reference evidence="1 2" key="1">
    <citation type="submission" date="2014-02" db="EMBL/GenBank/DDBJ databases">
        <authorList>
            <person name="Sears C."/>
            <person name="Carroll K."/>
            <person name="Sack B.R."/>
            <person name="Qadri F."/>
            <person name="Myers L.L."/>
            <person name="Chung G.-T."/>
            <person name="Escheverria P."/>
            <person name="Fraser C.M."/>
            <person name="Sadzewicz L."/>
            <person name="Shefchek K.A."/>
            <person name="Tallon L."/>
            <person name="Das S.P."/>
            <person name="Daugherty S."/>
            <person name="Mongodin E.F."/>
        </authorList>
    </citation>
    <scope>NUCLEOTIDE SEQUENCE [LARGE SCALE GENOMIC DNA]</scope>
    <source>
        <strain evidence="1 2">3976T8</strain>
    </source>
</reference>
<evidence type="ECO:0000313" key="1">
    <source>
        <dbReference type="EMBL" id="EXZ74973.1"/>
    </source>
</evidence>
<organism evidence="1 2">
    <name type="scientific">Bacteroides fragilis str. 3976T8</name>
    <dbReference type="NCBI Taxonomy" id="1339314"/>
    <lineage>
        <taxon>Bacteria</taxon>
        <taxon>Pseudomonadati</taxon>
        <taxon>Bacteroidota</taxon>
        <taxon>Bacteroidia</taxon>
        <taxon>Bacteroidales</taxon>
        <taxon>Bacteroidaceae</taxon>
        <taxon>Bacteroides</taxon>
    </lineage>
</organism>
<proteinExistence type="predicted"/>
<dbReference type="EMBL" id="JGDS01000034">
    <property type="protein sequence ID" value="EXZ74973.1"/>
    <property type="molecule type" value="Genomic_DNA"/>
</dbReference>
<protein>
    <submittedName>
        <fullName evidence="1">Uncharacterized protein</fullName>
    </submittedName>
</protein>